<evidence type="ECO:0000256" key="6">
    <source>
        <dbReference type="ARBA" id="ARBA00034344"/>
    </source>
</evidence>
<dbReference type="EMBL" id="JAHLFG010000012">
    <property type="protein sequence ID" value="MBU3826082.1"/>
    <property type="molecule type" value="Genomic_DNA"/>
</dbReference>
<protein>
    <recommendedName>
        <fullName evidence="6">D-galactose/methyl-galactoside binding periplasmic protein MglB</fullName>
    </recommendedName>
</protein>
<comment type="similarity">
    <text evidence="2">Belongs to the bacterial solute-binding protein 2 family.</text>
</comment>
<gene>
    <name evidence="9" type="ORF">IAA31_01110</name>
</gene>
<evidence type="ECO:0000256" key="5">
    <source>
        <dbReference type="ARBA" id="ARBA00034323"/>
    </source>
</evidence>
<dbReference type="AlphaFoldDB" id="A0A9E2NRH0"/>
<dbReference type="InterPro" id="IPR025997">
    <property type="entry name" value="SBP_2_dom"/>
</dbReference>
<dbReference type="GO" id="GO:0055085">
    <property type="term" value="P:transmembrane transport"/>
    <property type="evidence" value="ECO:0007669"/>
    <property type="project" value="UniProtKB-ARBA"/>
</dbReference>
<dbReference type="CDD" id="cd01539">
    <property type="entry name" value="PBP1_GGBP"/>
    <property type="match status" value="1"/>
</dbReference>
<name>A0A9E2NRH0_9GAMM</name>
<dbReference type="InterPro" id="IPR044085">
    <property type="entry name" value="MglB-like_PBP1"/>
</dbReference>
<sequence length="335" mass="35258">MKTFKPALLTVALASALALAAPAQALEHLDAFYYNQNDNFISQISAELKAQAREAGVTLHEFNAMDDLLVQNESIATAAAKGKQPMAINPVDTGGAQGVADIVQKNGNPVIFFNRVPAAEVLASLDKAYYVGSESERSGTLQGELLASWLAKNPQADRNGDGVIALALIKGQSNHQDTAIRTSAALQALQQSGIKTRVVFSQSGNWSYSSGHALMNAALTAQGATPIEAVLCNNDALALGAAAALQEQGFNLPQGNADKFIALLGIDGIAEARQAVQDGVMLGTVVQDAQTQGKIIFTLAQLLADGKEIPLEIAGVKQQDKSFYVPFKAVVRESK</sequence>
<evidence type="ECO:0000313" key="10">
    <source>
        <dbReference type="Proteomes" id="UP000824150"/>
    </source>
</evidence>
<keyword evidence="4 7" id="KW-0732">Signal</keyword>
<evidence type="ECO:0000256" key="3">
    <source>
        <dbReference type="ARBA" id="ARBA00022723"/>
    </source>
</evidence>
<dbReference type="Pfam" id="PF13407">
    <property type="entry name" value="Peripla_BP_4"/>
    <property type="match status" value="1"/>
</dbReference>
<reference evidence="9" key="2">
    <citation type="submission" date="2021-04" db="EMBL/GenBank/DDBJ databases">
        <authorList>
            <person name="Gilroy R."/>
        </authorList>
    </citation>
    <scope>NUCLEOTIDE SEQUENCE</scope>
    <source>
        <strain evidence="9">687</strain>
    </source>
</reference>
<evidence type="ECO:0000256" key="4">
    <source>
        <dbReference type="ARBA" id="ARBA00022729"/>
    </source>
</evidence>
<evidence type="ECO:0000259" key="8">
    <source>
        <dbReference type="Pfam" id="PF13407"/>
    </source>
</evidence>
<comment type="caution">
    <text evidence="9">The sequence shown here is derived from an EMBL/GenBank/DDBJ whole genome shotgun (WGS) entry which is preliminary data.</text>
</comment>
<evidence type="ECO:0000256" key="2">
    <source>
        <dbReference type="ARBA" id="ARBA00007639"/>
    </source>
</evidence>
<dbReference type="GO" id="GO:0046872">
    <property type="term" value="F:metal ion binding"/>
    <property type="evidence" value="ECO:0007669"/>
    <property type="project" value="UniProtKB-KW"/>
</dbReference>
<proteinExistence type="inferred from homology"/>
<feature type="chain" id="PRO_5039051030" description="D-galactose/methyl-galactoside binding periplasmic protein MglB" evidence="7">
    <location>
        <begin position="21"/>
        <end position="335"/>
    </location>
</feature>
<dbReference type="GO" id="GO:0030246">
    <property type="term" value="F:carbohydrate binding"/>
    <property type="evidence" value="ECO:0007669"/>
    <property type="project" value="InterPro"/>
</dbReference>
<feature type="signal peptide" evidence="7">
    <location>
        <begin position="1"/>
        <end position="20"/>
    </location>
</feature>
<dbReference type="InterPro" id="IPR028082">
    <property type="entry name" value="Peripla_BP_I"/>
</dbReference>
<organism evidence="9 10">
    <name type="scientific">Candidatus Anaerobiospirillum merdipullorum</name>
    <dbReference type="NCBI Taxonomy" id="2838450"/>
    <lineage>
        <taxon>Bacteria</taxon>
        <taxon>Pseudomonadati</taxon>
        <taxon>Pseudomonadota</taxon>
        <taxon>Gammaproteobacteria</taxon>
        <taxon>Aeromonadales</taxon>
        <taxon>Succinivibrionaceae</taxon>
        <taxon>Anaerobiospirillum</taxon>
    </lineage>
</organism>
<comment type="subcellular location">
    <subcellularLocation>
        <location evidence="1">Cell envelope</location>
    </subcellularLocation>
</comment>
<dbReference type="GO" id="GO:0030313">
    <property type="term" value="C:cell envelope"/>
    <property type="evidence" value="ECO:0007669"/>
    <property type="project" value="UniProtKB-SubCell"/>
</dbReference>
<dbReference type="Gene3D" id="3.40.50.2300">
    <property type="match status" value="2"/>
</dbReference>
<accession>A0A9E2NRH0</accession>
<dbReference type="PANTHER" id="PTHR46847">
    <property type="entry name" value="D-ALLOSE-BINDING PERIPLASMIC PROTEIN-RELATED"/>
    <property type="match status" value="1"/>
</dbReference>
<comment type="subunit">
    <text evidence="5">The ABC transporter complex is composed of one ATP-binding protein (MglA), two transmembrane proteins (MglC) and a solute-binding protein (MglB).</text>
</comment>
<evidence type="ECO:0000256" key="7">
    <source>
        <dbReference type="SAM" id="SignalP"/>
    </source>
</evidence>
<dbReference type="Proteomes" id="UP000824150">
    <property type="component" value="Unassembled WGS sequence"/>
</dbReference>
<reference evidence="9" key="1">
    <citation type="journal article" date="2021" name="PeerJ">
        <title>Extensive microbial diversity within the chicken gut microbiome revealed by metagenomics and culture.</title>
        <authorList>
            <person name="Gilroy R."/>
            <person name="Ravi A."/>
            <person name="Getino M."/>
            <person name="Pursley I."/>
            <person name="Horton D.L."/>
            <person name="Alikhan N.F."/>
            <person name="Baker D."/>
            <person name="Gharbi K."/>
            <person name="Hall N."/>
            <person name="Watson M."/>
            <person name="Adriaenssens E.M."/>
            <person name="Foster-Nyarko E."/>
            <person name="Jarju S."/>
            <person name="Secka A."/>
            <person name="Antonio M."/>
            <person name="Oren A."/>
            <person name="Chaudhuri R.R."/>
            <person name="La Ragione R."/>
            <person name="Hildebrand F."/>
            <person name="Pallen M.J."/>
        </authorList>
    </citation>
    <scope>NUCLEOTIDE SEQUENCE</scope>
    <source>
        <strain evidence="9">687</strain>
    </source>
</reference>
<feature type="domain" description="Periplasmic binding protein" evidence="8">
    <location>
        <begin position="34"/>
        <end position="308"/>
    </location>
</feature>
<evidence type="ECO:0000313" key="9">
    <source>
        <dbReference type="EMBL" id="MBU3826082.1"/>
    </source>
</evidence>
<evidence type="ECO:0000256" key="1">
    <source>
        <dbReference type="ARBA" id="ARBA00004196"/>
    </source>
</evidence>
<dbReference type="SUPFAM" id="SSF53822">
    <property type="entry name" value="Periplasmic binding protein-like I"/>
    <property type="match status" value="1"/>
</dbReference>
<keyword evidence="3" id="KW-0479">Metal-binding</keyword>
<dbReference type="PANTHER" id="PTHR46847:SF1">
    <property type="entry name" value="D-ALLOSE-BINDING PERIPLASMIC PROTEIN-RELATED"/>
    <property type="match status" value="1"/>
</dbReference>